<dbReference type="PROSITE" id="PS00297">
    <property type="entry name" value="HSP70_1"/>
    <property type="match status" value="1"/>
</dbReference>
<dbReference type="Gene3D" id="1.20.1270.10">
    <property type="match status" value="1"/>
</dbReference>
<evidence type="ECO:0000256" key="3">
    <source>
        <dbReference type="ARBA" id="ARBA00022741"/>
    </source>
</evidence>
<name>E1ZK85_CHLVA</name>
<protein>
    <submittedName>
        <fullName evidence="6">Uncharacterized protein</fullName>
    </submittedName>
</protein>
<dbReference type="OrthoDB" id="3789372at2759"/>
<dbReference type="PROSITE" id="PS01036">
    <property type="entry name" value="HSP70_3"/>
    <property type="match status" value="1"/>
</dbReference>
<dbReference type="EMBL" id="GL433850">
    <property type="protein sequence ID" value="EFN53650.1"/>
    <property type="molecule type" value="Genomic_DNA"/>
</dbReference>
<dbReference type="RefSeq" id="XP_005845752.1">
    <property type="nucleotide sequence ID" value="XM_005845690.1"/>
</dbReference>
<reference evidence="6 7" key="1">
    <citation type="journal article" date="2010" name="Plant Cell">
        <title>The Chlorella variabilis NC64A genome reveals adaptation to photosymbiosis, coevolution with viruses, and cryptic sex.</title>
        <authorList>
            <person name="Blanc G."/>
            <person name="Duncan G."/>
            <person name="Agarkova I."/>
            <person name="Borodovsky M."/>
            <person name="Gurnon J."/>
            <person name="Kuo A."/>
            <person name="Lindquist E."/>
            <person name="Lucas S."/>
            <person name="Pangilinan J."/>
            <person name="Polle J."/>
            <person name="Salamov A."/>
            <person name="Terry A."/>
            <person name="Yamada T."/>
            <person name="Dunigan D.D."/>
            <person name="Grigoriev I.V."/>
            <person name="Claverie J.M."/>
            <person name="Van Etten J.L."/>
        </authorList>
    </citation>
    <scope>NUCLEOTIDE SEQUENCE [LARGE SCALE GENOMIC DNA]</scope>
    <source>
        <strain evidence="6 7">NC64A</strain>
    </source>
</reference>
<dbReference type="FunFam" id="3.30.30.30:FF:000005">
    <property type="entry name" value="Heat shock protein ssb1"/>
    <property type="match status" value="1"/>
</dbReference>
<accession>E1ZK85</accession>
<dbReference type="PRINTS" id="PR00301">
    <property type="entry name" value="HEATSHOCK70"/>
</dbReference>
<dbReference type="SUPFAM" id="SSF53067">
    <property type="entry name" value="Actin-like ATPase domain"/>
    <property type="match status" value="2"/>
</dbReference>
<dbReference type="Gene3D" id="3.30.420.40">
    <property type="match status" value="2"/>
</dbReference>
<keyword evidence="3 5" id="KW-0547">Nucleotide-binding</keyword>
<dbReference type="InterPro" id="IPR043129">
    <property type="entry name" value="ATPase_NBD"/>
</dbReference>
<dbReference type="Gene3D" id="2.60.34.10">
    <property type="entry name" value="Substrate Binding Domain Of DNAk, Chain A, domain 1"/>
    <property type="match status" value="1"/>
</dbReference>
<evidence type="ECO:0000313" key="7">
    <source>
        <dbReference type="Proteomes" id="UP000008141"/>
    </source>
</evidence>
<dbReference type="AlphaFoldDB" id="E1ZK85"/>
<dbReference type="GO" id="GO:0005788">
    <property type="term" value="C:endoplasmic reticulum lumen"/>
    <property type="evidence" value="ECO:0007669"/>
    <property type="project" value="UniProtKB-SubCell"/>
</dbReference>
<dbReference type="InterPro" id="IPR013126">
    <property type="entry name" value="Hsp_70_fam"/>
</dbReference>
<keyword evidence="4 5" id="KW-0067">ATP-binding</keyword>
<dbReference type="STRING" id="554065.E1ZK85"/>
<dbReference type="GO" id="GO:0005524">
    <property type="term" value="F:ATP binding"/>
    <property type="evidence" value="ECO:0007669"/>
    <property type="project" value="UniProtKB-KW"/>
</dbReference>
<evidence type="ECO:0000256" key="2">
    <source>
        <dbReference type="ARBA" id="ARBA00007381"/>
    </source>
</evidence>
<dbReference type="InterPro" id="IPR029047">
    <property type="entry name" value="HSP70_peptide-bd_sf"/>
</dbReference>
<dbReference type="PROSITE" id="PS00329">
    <property type="entry name" value="HSP70_2"/>
    <property type="match status" value="1"/>
</dbReference>
<dbReference type="GeneID" id="17353180"/>
<dbReference type="Pfam" id="PF00012">
    <property type="entry name" value="HSP70"/>
    <property type="match status" value="1"/>
</dbReference>
<comment type="similarity">
    <text evidence="2 5">Belongs to the heat shock protein 70 family.</text>
</comment>
<keyword evidence="7" id="KW-1185">Reference proteome</keyword>
<comment type="subcellular location">
    <subcellularLocation>
        <location evidence="1">Endoplasmic reticulum lumen</location>
    </subcellularLocation>
</comment>
<dbReference type="InterPro" id="IPR029048">
    <property type="entry name" value="HSP70_C_sf"/>
</dbReference>
<evidence type="ECO:0000256" key="5">
    <source>
        <dbReference type="RuleBase" id="RU003322"/>
    </source>
</evidence>
<dbReference type="Gene3D" id="3.30.30.30">
    <property type="match status" value="1"/>
</dbReference>
<proteinExistence type="inferred from homology"/>
<dbReference type="eggNOG" id="KOG0101">
    <property type="taxonomic scope" value="Eukaryota"/>
</dbReference>
<dbReference type="SUPFAM" id="SSF100920">
    <property type="entry name" value="Heat shock protein 70kD (HSP70), peptide-binding domain"/>
    <property type="match status" value="1"/>
</dbReference>
<dbReference type="FunFam" id="3.90.640.10:FF:000010">
    <property type="entry name" value="heat shock 70 kDa protein 14"/>
    <property type="match status" value="1"/>
</dbReference>
<dbReference type="InParanoid" id="E1ZK85"/>
<evidence type="ECO:0000256" key="4">
    <source>
        <dbReference type="ARBA" id="ARBA00022840"/>
    </source>
</evidence>
<dbReference type="Gene3D" id="3.90.640.10">
    <property type="entry name" value="Actin, Chain A, domain 4"/>
    <property type="match status" value="1"/>
</dbReference>
<dbReference type="SUPFAM" id="SSF100934">
    <property type="entry name" value="Heat shock protein 70kD (HSP70), C-terminal subdomain"/>
    <property type="match status" value="1"/>
</dbReference>
<dbReference type="GO" id="GO:0140662">
    <property type="term" value="F:ATP-dependent protein folding chaperone"/>
    <property type="evidence" value="ECO:0007669"/>
    <property type="project" value="InterPro"/>
</dbReference>
<sequence length="615" mass="66070">MPAVGIDLGTTFSCVGVWQGSEVRILDNDAGNRTTPSMVAYTEGGRLVGEAARNQAAKKPYNTVTEPKRLIGRRFSDPAVQADIASLPFRVVGSEEDKPLIEVRQRGQLRRVSPEEVSSLILSHMRSIAAAGLGEEVRQAVITVPAYFSDAQRQATKDAGTIAGLEVLRIINEPTAAAIACEEDRSARTVLIFDLGGGTFDVSLLSIEDGVFEVKATSGDTHLGGADFDSRLAAYCAEEFQRQTGLDLRGNARALRRLRTECERAKIALSSRLTADLALDGLFEGQDFTLTISRARFEGLCLDLFEACLQPVARVLRDARVMRSEVHDVVLVGGSTRIPKVQQLLQDFFQGKELCKSINPDEAVAYGAAVQAAIMTGERHERVTDLLLLDVTPLSLGIATKGGIASRVVKRNSTIPLHEEKDFTTSVDNQTSLEIAIYEGERAKVEDNNMLGSFRLEGWASRPPLGGWLSGVELEQLIGDAAAHRAEDEETRRRAAARAKLEDYLYGVKHALEDDAVAARLGQLGLGDVAAVQEEVLVALRWVNSNEASGLMPGERYEARQREVQALAGPLMAALYGGAGAGAAAEAAAGLGTLAPQAWEAQRRAALLAAALEAA</sequence>
<gene>
    <name evidence="6" type="ORF">CHLNCDRAFT_48993</name>
</gene>
<dbReference type="InterPro" id="IPR018181">
    <property type="entry name" value="Heat_shock_70_CS"/>
</dbReference>
<evidence type="ECO:0000256" key="1">
    <source>
        <dbReference type="ARBA" id="ARBA00004319"/>
    </source>
</evidence>
<dbReference type="PANTHER" id="PTHR19375">
    <property type="entry name" value="HEAT SHOCK PROTEIN 70KDA"/>
    <property type="match status" value="1"/>
</dbReference>
<evidence type="ECO:0000313" key="6">
    <source>
        <dbReference type="EMBL" id="EFN53650.1"/>
    </source>
</evidence>
<dbReference type="Proteomes" id="UP000008141">
    <property type="component" value="Unassembled WGS sequence"/>
</dbReference>
<dbReference type="OMA" id="NALDEWV"/>
<dbReference type="KEGG" id="cvr:CHLNCDRAFT_48993"/>
<dbReference type="FunFam" id="3.30.420.40:FF:000004">
    <property type="entry name" value="Molecular chaperone DnaK"/>
    <property type="match status" value="1"/>
</dbReference>
<organism evidence="7">
    <name type="scientific">Chlorella variabilis</name>
    <name type="common">Green alga</name>
    <dbReference type="NCBI Taxonomy" id="554065"/>
    <lineage>
        <taxon>Eukaryota</taxon>
        <taxon>Viridiplantae</taxon>
        <taxon>Chlorophyta</taxon>
        <taxon>core chlorophytes</taxon>
        <taxon>Trebouxiophyceae</taxon>
        <taxon>Chlorellales</taxon>
        <taxon>Chlorellaceae</taxon>
        <taxon>Chlorella clade</taxon>
        <taxon>Chlorella</taxon>
    </lineage>
</organism>